<reference evidence="1 2" key="1">
    <citation type="submission" date="2018-08" db="EMBL/GenBank/DDBJ databases">
        <title>A genome reference for cultivated species of the human gut microbiota.</title>
        <authorList>
            <person name="Zou Y."/>
            <person name="Xue W."/>
            <person name="Luo G."/>
        </authorList>
    </citation>
    <scope>NUCLEOTIDE SEQUENCE [LARGE SCALE GENOMIC DNA]</scope>
    <source>
        <strain evidence="1 2">AM16-49B</strain>
    </source>
</reference>
<dbReference type="Proteomes" id="UP000283512">
    <property type="component" value="Unassembled WGS sequence"/>
</dbReference>
<sequence length="384" mass="45160">MNLDEFSSEPISSKKVIKCDTIRIPQYYHIGYTYRCENCGRSYHDSIEWVSNDGIDIPFDCLGKIDIKLLSEKILKENILICESCNHVHNFAIEEVFFLEDNINTYSEDLLVQPNLNNKCKNISFVPKRIIQYCLDIKVKNKARNSWFSNFAPRKYILGMSTKNNQIDSFSYTSYILESGMRIKRHSISQSFVTNQANSIYHCDAYEIINGKKYMRENFDVKIHQNLLIEVYMHSVTECIMKDLNIGNISPIADFSNIALEEFEALYKYISKITSIRKKEKADNYYWRLIKIIFDIIGQEYYPSLTYKIISPSMIESKDAFINQDLILKYLESRADTLALFLFDYYTDFSYIDEEIRSDLMNVLAILYIIDSFKYSPIYMKLVD</sequence>
<proteinExistence type="predicted"/>
<comment type="caution">
    <text evidence="1">The sequence shown here is derived from an EMBL/GenBank/DDBJ whole genome shotgun (WGS) entry which is preliminary data.</text>
</comment>
<gene>
    <name evidence="1" type="ORF">DW190_20465</name>
</gene>
<evidence type="ECO:0000313" key="2">
    <source>
        <dbReference type="Proteomes" id="UP000283512"/>
    </source>
</evidence>
<dbReference type="EMBL" id="QRKD01000040">
    <property type="protein sequence ID" value="RHH84967.1"/>
    <property type="molecule type" value="Genomic_DNA"/>
</dbReference>
<accession>A0A414YFM8</accession>
<dbReference type="RefSeq" id="WP_138343462.1">
    <property type="nucleotide sequence ID" value="NZ_QRKD01000040.1"/>
</dbReference>
<evidence type="ECO:0000313" key="1">
    <source>
        <dbReference type="EMBL" id="RHH84967.1"/>
    </source>
</evidence>
<protein>
    <submittedName>
        <fullName evidence="1">Uncharacterized protein</fullName>
    </submittedName>
</protein>
<name>A0A414YFM8_9BACE</name>
<dbReference type="AlphaFoldDB" id="A0A414YFM8"/>
<organism evidence="1 2">
    <name type="scientific">Bacteroides caccae</name>
    <dbReference type="NCBI Taxonomy" id="47678"/>
    <lineage>
        <taxon>Bacteria</taxon>
        <taxon>Pseudomonadati</taxon>
        <taxon>Bacteroidota</taxon>
        <taxon>Bacteroidia</taxon>
        <taxon>Bacteroidales</taxon>
        <taxon>Bacteroidaceae</taxon>
        <taxon>Bacteroides</taxon>
    </lineage>
</organism>